<dbReference type="EMBL" id="AP024927">
    <property type="protein sequence ID" value="BCZ87937.1"/>
    <property type="molecule type" value="Genomic_DNA"/>
</dbReference>
<feature type="compositionally biased region" description="Polar residues" evidence="1">
    <location>
        <begin position="268"/>
        <end position="278"/>
    </location>
</feature>
<proteinExistence type="predicted"/>
<protein>
    <recommendedName>
        <fullName evidence="3">Immunoglobulin domain-containing protein</fullName>
    </recommendedName>
</protein>
<feature type="signal peptide" evidence="2">
    <location>
        <begin position="1"/>
        <end position="25"/>
    </location>
</feature>
<feature type="chain" id="PRO_5042194621" description="Immunoglobulin domain-containing protein" evidence="2">
    <location>
        <begin position="26"/>
        <end position="914"/>
    </location>
</feature>
<dbReference type="SMART" id="SM00409">
    <property type="entry name" value="IG"/>
    <property type="match status" value="2"/>
</dbReference>
<dbReference type="Proteomes" id="UP000825379">
    <property type="component" value="Plasmid pAA1-1b"/>
</dbReference>
<dbReference type="NCBIfam" id="NF041766">
    <property type="entry name" value="choice_anch_U"/>
    <property type="match status" value="1"/>
</dbReference>
<keyword evidence="4" id="KW-0614">Plasmid</keyword>
<feature type="domain" description="Immunoglobulin" evidence="3">
    <location>
        <begin position="379"/>
        <end position="476"/>
    </location>
</feature>
<evidence type="ECO:0000313" key="5">
    <source>
        <dbReference type="Proteomes" id="UP000825379"/>
    </source>
</evidence>
<evidence type="ECO:0000256" key="1">
    <source>
        <dbReference type="SAM" id="MobiDB-lite"/>
    </source>
</evidence>
<dbReference type="SUPFAM" id="SSF50998">
    <property type="entry name" value="Quinoprotein alcohol dehydrogenase-like"/>
    <property type="match status" value="1"/>
</dbReference>
<geneLocation type="plasmid" evidence="4 5">
    <name>pAA1-1b</name>
</geneLocation>
<feature type="region of interest" description="Disordered" evidence="1">
    <location>
        <begin position="193"/>
        <end position="213"/>
    </location>
</feature>
<gene>
    <name evidence="4" type="ORF">TthAA11_21190</name>
</gene>
<dbReference type="InterPro" id="IPR011047">
    <property type="entry name" value="Quinoprotein_ADH-like_sf"/>
</dbReference>
<dbReference type="InterPro" id="IPR053784">
    <property type="entry name" value="Choice_anch_U_dom"/>
</dbReference>
<accession>A0AAD1NZN3</accession>
<evidence type="ECO:0000256" key="2">
    <source>
        <dbReference type="SAM" id="SignalP"/>
    </source>
</evidence>
<feature type="compositionally biased region" description="Gly residues" evidence="1">
    <location>
        <begin position="244"/>
        <end position="258"/>
    </location>
</feature>
<organism evidence="4 5">
    <name type="scientific">Thermus thermophilus</name>
    <dbReference type="NCBI Taxonomy" id="274"/>
    <lineage>
        <taxon>Bacteria</taxon>
        <taxon>Thermotogati</taxon>
        <taxon>Deinococcota</taxon>
        <taxon>Deinococci</taxon>
        <taxon>Thermales</taxon>
        <taxon>Thermaceae</taxon>
        <taxon>Thermus</taxon>
    </lineage>
</organism>
<dbReference type="InterPro" id="IPR003599">
    <property type="entry name" value="Ig_sub"/>
</dbReference>
<name>A0AAD1NZN3_THETH</name>
<sequence length="914" mass="95109">MRRKTMAKGLLAGLALLLAACGGGAPPQDLALSGVSPNSPSVVQGGSVTLTLTFTSQNGFQGTVSLSVIKDGQEPSWLTLSPTSANLNVPKGGQVQETLQVGVAPDAPIGAHSLKLKATYGSKTAERDLTLTVNPPPSFALSLNPSSLAVQQGGQAQTTLTLTPQNGFTGTVSLSLVPGQDGVPQGLSLSPQSVQVTGSSPVTQPLTISASSSTPTGTYRIKVRGTAGSLTKEADLTVTVSAPSGGGGGGGGSSGSAGGVQVSLQGGTFTQGPTAQNVSPPPGFQAPYGAIAFTAQVPQGGTLTVTLTFPSPIPPGAVLKKYLNNAWQDVPGAQLSGSTATYQVQDGGPLDGDGQANGQVVDPVALLTPAPSYTLSLSPTSLTVQQGGQGQVTVSLARQNFTGDLTLSLEGNAPLATSPAPDKIAWSFSPNPATGDQATLTLQVGQSVTAGDYALTVRGQAQGLQDQTATLSLRVQPQPSFDFSLDRSSVVTRRDPNYQGNNRIHLTFTTQNGFQGQVDLSLVDEGGNPVQGLSLSPTSLNVTGNGQGFYVYVLADDTLPLTGAGKGYAVRLRASSGSIVREQPLTVDVWTGVGVADLNFARVAYGNGIFVVAGADGYTGYSRVYVYNPQDDSFNKTFEDNTLCGWPRDVAYDPDHQTWVVVGYLSGLIMVSADNAQTWQIVYGARNPDYPSCSAQYGDGMPLHRVRYVNDRLWAWSEAWNSQRLYFSQDGGYNWNFVPLPIPQGYVNLQIKGLTFGQGKYVAVGVLFDSGSRAYPMLATSTDGSNWNVTPFTTPQTPWGAGTPSDVLYVPDWDTFVMVGGLGLLGTSPDGMNWDFRNFYNPYDYNQDVGHLTGLAYGNGAVVAGSWSGPKVLVSTDDQNWRIVDTNCGASAMSVAFGGGIFAHTSAGAPCTSP</sequence>
<dbReference type="AlphaFoldDB" id="A0AAD1NZN3"/>
<keyword evidence="2" id="KW-0732">Signal</keyword>
<feature type="region of interest" description="Disordered" evidence="1">
    <location>
        <begin position="239"/>
        <end position="283"/>
    </location>
</feature>
<evidence type="ECO:0000313" key="4">
    <source>
        <dbReference type="EMBL" id="BCZ87937.1"/>
    </source>
</evidence>
<dbReference type="RefSeq" id="WP_223969311.1">
    <property type="nucleotide sequence ID" value="NZ_AP024927.1"/>
</dbReference>
<dbReference type="PROSITE" id="PS51257">
    <property type="entry name" value="PROKAR_LIPOPROTEIN"/>
    <property type="match status" value="1"/>
</dbReference>
<feature type="domain" description="Immunoglobulin" evidence="3">
    <location>
        <begin position="37"/>
        <end position="239"/>
    </location>
</feature>
<reference evidence="4" key="1">
    <citation type="submission" date="2021-07" db="EMBL/GenBank/DDBJ databases">
        <title>Complete genome sequences of four Thermus thermophilus strains isolated from Arima Hot Spring in Japan.</title>
        <authorList>
            <person name="Tomariguchi N."/>
            <person name="Ueno Y."/>
            <person name="Miyazaki K."/>
        </authorList>
    </citation>
    <scope>NUCLEOTIDE SEQUENCE</scope>
    <source>
        <strain evidence="4">AA1-1</strain>
        <plasmid evidence="4">pAA1-1b</plasmid>
    </source>
</reference>
<evidence type="ECO:0000259" key="3">
    <source>
        <dbReference type="SMART" id="SM00409"/>
    </source>
</evidence>